<sequence length="586" mass="61851">MKALFFSHAGRRQPGRTSGSLCHPTHPCCPASFSCTCSPPESDAATITSSAATLLDASLASTTNPSLSTDPSLSTLDAAYTTPSVWPVQLDATMMKRGRAKRDAGPASLAACPLSLDSGSLPTRRAATPVQIPGRPHRCKQQRRGAGLAPSLAALLAGTDIPPRVRRRPCSSSPGDDRGRGTQSRPCKAALGEPLIADEYGEAAGEERHDEGAVAAVVHSPGLLDVLLSCPEDEDDESTSGQADGGDSSSSDSHGDSGSMLARTTSADSIPSLGGSSLATEPASSPDGLVFAQRRRTSPARRLLEPVRSPPHAAVEHPLAAVPASDLDDVPQGNGVDAATTTAHDADNDADDEQESKKPSSPPLLENFKPLRSVFKSNLSASLRALRSAAARSLSGFNPPPLPPDDLLTRSILTIDAKVPYADERRPPVCEEVPSAELRRYLNPPTSNRIDFPQPKPGTRRFSASIQMQTYKVQRSRSALSALAAARGHSTPPPPPPPSSPPPPAQAASLNSSLPLRAGGMRQREVRENPDFIRIAVMEMAMRRVGKLDAQRPGRARWALPPRRPASKAYEIGANGVPLRWTPMTC</sequence>
<feature type="compositionally biased region" description="Low complexity" evidence="1">
    <location>
        <begin position="145"/>
        <end position="158"/>
    </location>
</feature>
<feature type="compositionally biased region" description="Polar residues" evidence="1">
    <location>
        <begin position="262"/>
        <end position="283"/>
    </location>
</feature>
<name>A0A2C5X9T4_9HYPO</name>
<dbReference type="EMBL" id="NJET01000048">
    <property type="protein sequence ID" value="PHH63489.1"/>
    <property type="molecule type" value="Genomic_DNA"/>
</dbReference>
<comment type="caution">
    <text evidence="2">The sequence shown here is derived from an EMBL/GenBank/DDBJ whole genome shotgun (WGS) entry which is preliminary data.</text>
</comment>
<dbReference type="Proteomes" id="UP000226192">
    <property type="component" value="Unassembled WGS sequence"/>
</dbReference>
<dbReference type="PANTHER" id="PTHR42051">
    <property type="entry name" value="MEIOTICALLY UP-REGULATED PROTEIN PB1A10.08"/>
    <property type="match status" value="1"/>
</dbReference>
<dbReference type="PANTHER" id="PTHR42051:SF1">
    <property type="entry name" value="MEIOTICALLY UP-REGULATED PROTEIN PB1A10.08"/>
    <property type="match status" value="1"/>
</dbReference>
<dbReference type="InterPro" id="IPR034443">
    <property type="entry name" value="PB1A10.08"/>
</dbReference>
<evidence type="ECO:0000313" key="2">
    <source>
        <dbReference type="EMBL" id="PHH63489.1"/>
    </source>
</evidence>
<gene>
    <name evidence="2" type="ORF">CDD81_5770</name>
</gene>
<proteinExistence type="predicted"/>
<reference evidence="2 3" key="1">
    <citation type="submission" date="2017-06" db="EMBL/GenBank/DDBJ databases">
        <title>Ant-infecting Ophiocordyceps genomes reveal a high diversity of potential behavioral manipulation genes and a possible major role for enterotoxins.</title>
        <authorList>
            <person name="De Bekker C."/>
            <person name="Evans H.C."/>
            <person name="Brachmann A."/>
            <person name="Hughes D.P."/>
        </authorList>
    </citation>
    <scope>NUCLEOTIDE SEQUENCE [LARGE SCALE GENOMIC DNA]</scope>
    <source>
        <strain evidence="2 3">Map64</strain>
    </source>
</reference>
<feature type="compositionally biased region" description="Low complexity" evidence="1">
    <location>
        <begin position="478"/>
        <end position="487"/>
    </location>
</feature>
<evidence type="ECO:0000313" key="3">
    <source>
        <dbReference type="Proteomes" id="UP000226192"/>
    </source>
</evidence>
<feature type="region of interest" description="Disordered" evidence="1">
    <location>
        <begin position="120"/>
        <end position="194"/>
    </location>
</feature>
<dbReference type="OrthoDB" id="4181307at2759"/>
<dbReference type="AlphaFoldDB" id="A0A2C5X9T4"/>
<feature type="compositionally biased region" description="Pro residues" evidence="1">
    <location>
        <begin position="491"/>
        <end position="505"/>
    </location>
</feature>
<feature type="region of interest" description="Disordered" evidence="1">
    <location>
        <begin position="478"/>
        <end position="511"/>
    </location>
</feature>
<protein>
    <submittedName>
        <fullName evidence="2">Uncharacterized protein</fullName>
    </submittedName>
</protein>
<organism evidence="2 3">
    <name type="scientific">Ophiocordyceps australis</name>
    <dbReference type="NCBI Taxonomy" id="1399860"/>
    <lineage>
        <taxon>Eukaryota</taxon>
        <taxon>Fungi</taxon>
        <taxon>Dikarya</taxon>
        <taxon>Ascomycota</taxon>
        <taxon>Pezizomycotina</taxon>
        <taxon>Sordariomycetes</taxon>
        <taxon>Hypocreomycetidae</taxon>
        <taxon>Hypocreales</taxon>
        <taxon>Ophiocordycipitaceae</taxon>
        <taxon>Ophiocordyceps</taxon>
    </lineage>
</organism>
<accession>A0A2C5X9T4</accession>
<dbReference type="PROSITE" id="PS51257">
    <property type="entry name" value="PROKAR_LIPOPROTEIN"/>
    <property type="match status" value="1"/>
</dbReference>
<feature type="region of interest" description="Disordered" evidence="1">
    <location>
        <begin position="231"/>
        <end position="369"/>
    </location>
</feature>
<feature type="compositionally biased region" description="Low complexity" evidence="1">
    <location>
        <begin position="239"/>
        <end position="259"/>
    </location>
</feature>
<keyword evidence="3" id="KW-1185">Reference proteome</keyword>
<dbReference type="STRING" id="1399860.A0A2C5X9T4"/>
<evidence type="ECO:0000256" key="1">
    <source>
        <dbReference type="SAM" id="MobiDB-lite"/>
    </source>
</evidence>